<organism evidence="2 3">
    <name type="scientific">Legionella drancourtii LLAP12</name>
    <dbReference type="NCBI Taxonomy" id="658187"/>
    <lineage>
        <taxon>Bacteria</taxon>
        <taxon>Pseudomonadati</taxon>
        <taxon>Pseudomonadota</taxon>
        <taxon>Gammaproteobacteria</taxon>
        <taxon>Legionellales</taxon>
        <taxon>Legionellaceae</taxon>
        <taxon>Legionella</taxon>
    </lineage>
</organism>
<dbReference type="Proteomes" id="UP000002770">
    <property type="component" value="Unassembled WGS sequence"/>
</dbReference>
<dbReference type="HOGENOM" id="CLU_1924927_0_0_6"/>
<evidence type="ECO:0000313" key="3">
    <source>
        <dbReference type="Proteomes" id="UP000002770"/>
    </source>
</evidence>
<dbReference type="RefSeq" id="WP_006869135.1">
    <property type="nucleotide sequence ID" value="NZ_JH413794.1"/>
</dbReference>
<proteinExistence type="predicted"/>
<keyword evidence="1" id="KW-0812">Transmembrane</keyword>
<dbReference type="EMBL" id="JH413794">
    <property type="protein sequence ID" value="EHL32751.1"/>
    <property type="molecule type" value="Genomic_DNA"/>
</dbReference>
<evidence type="ECO:0000313" key="2">
    <source>
        <dbReference type="EMBL" id="EHL32751.1"/>
    </source>
</evidence>
<dbReference type="AlphaFoldDB" id="G9EIY8"/>
<gene>
    <name evidence="2" type="ORF">LDG_5145</name>
</gene>
<accession>G9EIY8</accession>
<evidence type="ECO:0000256" key="1">
    <source>
        <dbReference type="SAM" id="Phobius"/>
    </source>
</evidence>
<feature type="transmembrane region" description="Helical" evidence="1">
    <location>
        <begin position="70"/>
        <end position="90"/>
    </location>
</feature>
<sequence length="131" mass="14934">MTEDNNKKLPIATVDRFLDIQDKELTLREKELEHSKQARELDHEYALKALDAQIKDREGIRQHESSNTKFRYAFAAAILIGLFFLFGVAIRYNKDQIVMEILKVIMYVGAGALGGYSWGVKGKKSINADNE</sequence>
<keyword evidence="1" id="KW-0472">Membrane</keyword>
<dbReference type="OrthoDB" id="9957042at2"/>
<reference evidence="2 3" key="1">
    <citation type="journal article" date="2011" name="BMC Genomics">
        <title>Insight into cross-talk between intra-amoebal pathogens.</title>
        <authorList>
            <person name="Gimenez G."/>
            <person name="Bertelli C."/>
            <person name="Moliner C."/>
            <person name="Robert C."/>
            <person name="Raoult D."/>
            <person name="Fournier P.E."/>
            <person name="Greub G."/>
        </authorList>
    </citation>
    <scope>NUCLEOTIDE SEQUENCE [LARGE SCALE GENOMIC DNA]</scope>
    <source>
        <strain evidence="2 3">LLAP12</strain>
    </source>
</reference>
<keyword evidence="3" id="KW-1185">Reference proteome</keyword>
<dbReference type="InParanoid" id="G9EIY8"/>
<name>G9EIY8_9GAMM</name>
<protein>
    <submittedName>
        <fullName evidence="2">Uncharacterized protein</fullName>
    </submittedName>
</protein>
<feature type="transmembrane region" description="Helical" evidence="1">
    <location>
        <begin position="96"/>
        <end position="116"/>
    </location>
</feature>
<keyword evidence="1" id="KW-1133">Transmembrane helix</keyword>